<evidence type="ECO:0000256" key="3">
    <source>
        <dbReference type="ARBA" id="ARBA00022692"/>
    </source>
</evidence>
<feature type="transmembrane region" description="Helical" evidence="6">
    <location>
        <begin position="213"/>
        <end position="233"/>
    </location>
</feature>
<evidence type="ECO:0000256" key="5">
    <source>
        <dbReference type="ARBA" id="ARBA00023136"/>
    </source>
</evidence>
<keyword evidence="3 6" id="KW-0812">Transmembrane</keyword>
<dbReference type="PANTHER" id="PTHR12778:SF10">
    <property type="entry name" value="MAJOR FACILITATOR SUPERFAMILY DOMAIN-CONTAINING PROTEIN 3"/>
    <property type="match status" value="1"/>
</dbReference>
<feature type="transmembrane region" description="Helical" evidence="6">
    <location>
        <begin position="102"/>
        <end position="121"/>
    </location>
</feature>
<dbReference type="AlphaFoldDB" id="A0A6F9DLD7"/>
<feature type="transmembrane region" description="Helical" evidence="6">
    <location>
        <begin position="43"/>
        <end position="61"/>
    </location>
</feature>
<evidence type="ECO:0000256" key="1">
    <source>
        <dbReference type="ARBA" id="ARBA00004141"/>
    </source>
</evidence>
<comment type="subcellular location">
    <subcellularLocation>
        <location evidence="1">Membrane</location>
        <topology evidence="1">Multi-pass membrane protein</topology>
    </subcellularLocation>
</comment>
<keyword evidence="5 6" id="KW-0472">Membrane</keyword>
<reference evidence="7" key="1">
    <citation type="submission" date="2020-04" db="EMBL/GenBank/DDBJ databases">
        <authorList>
            <person name="Neveu A P."/>
        </authorList>
    </citation>
    <scope>NUCLEOTIDE SEQUENCE</scope>
    <source>
        <tissue evidence="7">Whole embryo</tissue>
    </source>
</reference>
<evidence type="ECO:0000256" key="4">
    <source>
        <dbReference type="ARBA" id="ARBA00022989"/>
    </source>
</evidence>
<dbReference type="PANTHER" id="PTHR12778">
    <property type="entry name" value="SOLUTE CARRIER FAMILY 33 ACETYL-COA TRANSPORTER -RELATED"/>
    <property type="match status" value="1"/>
</dbReference>
<feature type="transmembrane region" description="Helical" evidence="6">
    <location>
        <begin position="389"/>
        <end position="410"/>
    </location>
</feature>
<gene>
    <name evidence="7" type="primary">Mfsd3</name>
</gene>
<feature type="transmembrane region" description="Helical" evidence="6">
    <location>
        <begin position="141"/>
        <end position="164"/>
    </location>
</feature>
<dbReference type="InterPro" id="IPR004752">
    <property type="entry name" value="AmpG_permease/AT-1"/>
</dbReference>
<keyword evidence="2" id="KW-0813">Transport</keyword>
<proteinExistence type="evidence at transcript level"/>
<feature type="transmembrane region" description="Helical" evidence="6">
    <location>
        <begin position="264"/>
        <end position="283"/>
    </location>
</feature>
<feature type="transmembrane region" description="Helical" evidence="6">
    <location>
        <begin position="322"/>
        <end position="348"/>
    </location>
</feature>
<feature type="transmembrane region" description="Helical" evidence="6">
    <location>
        <begin position="360"/>
        <end position="383"/>
    </location>
</feature>
<organism evidence="7">
    <name type="scientific">Phallusia mammillata</name>
    <dbReference type="NCBI Taxonomy" id="59560"/>
    <lineage>
        <taxon>Eukaryota</taxon>
        <taxon>Metazoa</taxon>
        <taxon>Chordata</taxon>
        <taxon>Tunicata</taxon>
        <taxon>Ascidiacea</taxon>
        <taxon>Phlebobranchia</taxon>
        <taxon>Ascidiidae</taxon>
        <taxon>Phallusia</taxon>
    </lineage>
</organism>
<dbReference type="Gene3D" id="1.20.1250.20">
    <property type="entry name" value="MFS general substrate transporter like domains"/>
    <property type="match status" value="1"/>
</dbReference>
<name>A0A6F9DLD7_9ASCI</name>
<protein>
    <submittedName>
        <fullName evidence="7">Major facilitator superfamily domain-containing protein 3</fullName>
    </submittedName>
</protein>
<feature type="transmembrane region" description="Helical" evidence="6">
    <location>
        <begin position="170"/>
        <end position="192"/>
    </location>
</feature>
<dbReference type="GO" id="GO:0016020">
    <property type="term" value="C:membrane"/>
    <property type="evidence" value="ECO:0007669"/>
    <property type="project" value="UniProtKB-SubCell"/>
</dbReference>
<feature type="transmembrane region" description="Helical" evidence="6">
    <location>
        <begin position="73"/>
        <end position="96"/>
    </location>
</feature>
<accession>A0A6F9DLD7</accession>
<evidence type="ECO:0000256" key="2">
    <source>
        <dbReference type="ARBA" id="ARBA00022448"/>
    </source>
</evidence>
<evidence type="ECO:0000313" key="7">
    <source>
        <dbReference type="EMBL" id="CAB3263796.1"/>
    </source>
</evidence>
<dbReference type="SUPFAM" id="SSF103473">
    <property type="entry name" value="MFS general substrate transporter"/>
    <property type="match status" value="1"/>
</dbReference>
<feature type="transmembrane region" description="Helical" evidence="6">
    <location>
        <begin position="290"/>
        <end position="310"/>
    </location>
</feature>
<sequence>MQSQIRALASLCILYFLQGIPYGVQMKALPLYLYESLNFTMNAVTKTGLLMTPWIFLKPLLSAYVTTETAANTLIYTGIAGNILLNLLLSFTFLFWSQHNVIVSFLDMFALFIINVASVAVDISTDRLAITSAQSGSDLKFLGISNTVQVVAYKVGAMFGGIALSLFVNIAYGFLVIAILNVAGLIVVSYLISATDRPHSESKQEQAITRPTISFSMFSISSLKYLCIFILTYKLGENGSLTIYPLLLIDKNVSRHHVAMYSSLLNEPLSFLGSIIGGCVWSFHQPKKPYFSLCCMIAFACGLRVAPIGLQYLVLSAQIDSLWPLASALLSFFGGMLTTLTFTLMMVASHKVPDTQKATVYAILSSCEVLGKLVFSCFVGYLVTLIGVLHVYMTFTGLLTLPMFALLWFYKCVLMETKRKEE</sequence>
<keyword evidence="4 6" id="KW-1133">Transmembrane helix</keyword>
<evidence type="ECO:0000256" key="6">
    <source>
        <dbReference type="SAM" id="Phobius"/>
    </source>
</evidence>
<dbReference type="EMBL" id="LR787934">
    <property type="protein sequence ID" value="CAB3263796.1"/>
    <property type="molecule type" value="mRNA"/>
</dbReference>
<dbReference type="InterPro" id="IPR036259">
    <property type="entry name" value="MFS_trans_sf"/>
</dbReference>